<dbReference type="KEGG" id="bacg:D2962_13850"/>
<proteinExistence type="predicted"/>
<dbReference type="AlphaFoldDB" id="A0A3G2R940"/>
<dbReference type="Proteomes" id="UP000280960">
    <property type="component" value="Chromosome"/>
</dbReference>
<dbReference type="Gene3D" id="2.30.40.10">
    <property type="entry name" value="Urease, subunit C, domain 1"/>
    <property type="match status" value="1"/>
</dbReference>
<evidence type="ECO:0008006" key="3">
    <source>
        <dbReference type="Google" id="ProtNLM"/>
    </source>
</evidence>
<evidence type="ECO:0000313" key="2">
    <source>
        <dbReference type="Proteomes" id="UP000280960"/>
    </source>
</evidence>
<gene>
    <name evidence="1" type="ORF">D2962_13850</name>
</gene>
<evidence type="ECO:0000313" key="1">
    <source>
        <dbReference type="EMBL" id="AYO31538.1"/>
    </source>
</evidence>
<sequence>MVMLMISLCSPMIFAQTQKADKVFVNGNIYTVDKKSPKATALAVKGDKLIYVGNDEEVKNYIDKNT</sequence>
<dbReference type="InterPro" id="IPR011059">
    <property type="entry name" value="Metal-dep_hydrolase_composite"/>
</dbReference>
<protein>
    <recommendedName>
        <fullName evidence="3">Amidohydrolase</fullName>
    </recommendedName>
</protein>
<dbReference type="RefSeq" id="WP_122015330.1">
    <property type="nucleotide sequence ID" value="NZ_CP033169.1"/>
</dbReference>
<dbReference type="GO" id="GO:0016810">
    <property type="term" value="F:hydrolase activity, acting on carbon-nitrogen (but not peptide) bonds"/>
    <property type="evidence" value="ECO:0007669"/>
    <property type="project" value="InterPro"/>
</dbReference>
<keyword evidence="2" id="KW-1185">Reference proteome</keyword>
<dbReference type="EMBL" id="CP033169">
    <property type="protein sequence ID" value="AYO31538.1"/>
    <property type="molecule type" value="Genomic_DNA"/>
</dbReference>
<reference evidence="1 2" key="1">
    <citation type="submission" date="2018-10" db="EMBL/GenBank/DDBJ databases">
        <authorList>
            <person name="Zhang X."/>
        </authorList>
    </citation>
    <scope>NUCLEOTIDE SEQUENCE [LARGE SCALE GENOMIC DNA]</scope>
    <source>
        <strain evidence="1 2">SK-G1</strain>
    </source>
</reference>
<dbReference type="SUPFAM" id="SSF51338">
    <property type="entry name" value="Composite domain of metallo-dependent hydrolases"/>
    <property type="match status" value="1"/>
</dbReference>
<organism evidence="1 2">
    <name type="scientific">Biomaibacter acetigenes</name>
    <dbReference type="NCBI Taxonomy" id="2316383"/>
    <lineage>
        <taxon>Bacteria</taxon>
        <taxon>Bacillati</taxon>
        <taxon>Bacillota</taxon>
        <taxon>Clostridia</taxon>
        <taxon>Thermosediminibacterales</taxon>
        <taxon>Tepidanaerobacteraceae</taxon>
        <taxon>Biomaibacter</taxon>
    </lineage>
</organism>
<name>A0A3G2R940_9FIRM</name>
<accession>A0A3G2R940</accession>